<organism evidence="6 7">
    <name type="scientific">Phytophthora rubi</name>
    <dbReference type="NCBI Taxonomy" id="129364"/>
    <lineage>
        <taxon>Eukaryota</taxon>
        <taxon>Sar</taxon>
        <taxon>Stramenopiles</taxon>
        <taxon>Oomycota</taxon>
        <taxon>Peronosporomycetes</taxon>
        <taxon>Peronosporales</taxon>
        <taxon>Peronosporaceae</taxon>
        <taxon>Phytophthora</taxon>
    </lineage>
</organism>
<feature type="compositionally biased region" description="Basic and acidic residues" evidence="4">
    <location>
        <begin position="118"/>
        <end position="130"/>
    </location>
</feature>
<sequence length="741" mass="82828">MSLGVSEIASVVDTVKLKRSRNVNATSNSNNPSDDNVGSDVNLGNVPTYASTTSQVAFVRLNRSEKCDNIVLTHAEKYNIARSVFDPLLDRLTRMSSARFYKQIQYWEEVITKFSDREQTTSLPNHDDLSHGVNSAGSESETDSDDDYLLELADILEADDETWLDEPEPSSTLSPAATLTLPAATLSSTQATLNLLAQRISHADSTETSLHGPEWSVADLDSCPSASQVSLDHLEVSELSQAIIEGNENDKNVSPPSSGDTSEHHSKMTTSDAAMSLLACAAGSHKTRQLDESKQPDRQVSLAKLEAGRAIDDMILPPYQEGKPRRQKVRHWASHGAMQRYITVTHPKTLTVDVVTLMHWASHTRNLERVKDVLDQYPVIMDDMILTATSPSVFEVSTAEAEKYAWTFVVPKALVTSMQAAIETYYSMKSVRSKNADEAPEEVDLVNSQSETCQHAVVKLRTNLVFFSSRCVVAMKSFYDVSKLANAWKKDIAWLSQDWFEIQSGPVEFFEQETRTATLKAVDRKFRYDKMAKETMLKYDLATLTSKYSLRSKTAFIHFEEVVGAVARTEWLTGAAVNYGVAAICDGRQDCLVLSSHDLDGHFPTDRSLFSYKLVIVPVNSHGMHWTVVMVSIENGSIGVHFYDPLGSSTHFKELKLIWNNKLLPFLVRWDKHRRTYANETCELPPHVPEHRIERPVQPDGGSCGIMVLAMVHTYVRVPTRGFKLDTVTVDYVKVLRLRVL</sequence>
<dbReference type="OrthoDB" id="10460666at2759"/>
<dbReference type="GO" id="GO:0008234">
    <property type="term" value="F:cysteine-type peptidase activity"/>
    <property type="evidence" value="ECO:0007669"/>
    <property type="project" value="InterPro"/>
</dbReference>
<feature type="compositionally biased region" description="Polar residues" evidence="4">
    <location>
        <begin position="22"/>
        <end position="36"/>
    </location>
</feature>
<comment type="similarity">
    <text evidence="1">Belongs to the peptidase C48 family.</text>
</comment>
<evidence type="ECO:0000256" key="3">
    <source>
        <dbReference type="ARBA" id="ARBA00022801"/>
    </source>
</evidence>
<name>A0A6A3IUY9_9STRA</name>
<proteinExistence type="inferred from homology"/>
<dbReference type="Pfam" id="PF02902">
    <property type="entry name" value="Peptidase_C48"/>
    <property type="match status" value="1"/>
</dbReference>
<accession>A0A6A3IUY9</accession>
<feature type="domain" description="Ubiquitin-like protease family profile" evidence="5">
    <location>
        <begin position="492"/>
        <end position="715"/>
    </location>
</feature>
<evidence type="ECO:0000313" key="7">
    <source>
        <dbReference type="Proteomes" id="UP000435112"/>
    </source>
</evidence>
<keyword evidence="2" id="KW-0645">Protease</keyword>
<dbReference type="InterPro" id="IPR038765">
    <property type="entry name" value="Papain-like_cys_pep_sf"/>
</dbReference>
<evidence type="ECO:0000256" key="4">
    <source>
        <dbReference type="SAM" id="MobiDB-lite"/>
    </source>
</evidence>
<dbReference type="SUPFAM" id="SSF54001">
    <property type="entry name" value="Cysteine proteinases"/>
    <property type="match status" value="1"/>
</dbReference>
<dbReference type="Proteomes" id="UP000435112">
    <property type="component" value="Unassembled WGS sequence"/>
</dbReference>
<feature type="region of interest" description="Disordered" evidence="4">
    <location>
        <begin position="22"/>
        <end position="42"/>
    </location>
</feature>
<keyword evidence="3" id="KW-0378">Hydrolase</keyword>
<evidence type="ECO:0000256" key="1">
    <source>
        <dbReference type="ARBA" id="ARBA00005234"/>
    </source>
</evidence>
<dbReference type="AlphaFoldDB" id="A0A6A3IUY9"/>
<dbReference type="InterPro" id="IPR003653">
    <property type="entry name" value="Peptidase_C48_C"/>
</dbReference>
<dbReference type="Gene3D" id="3.40.395.10">
    <property type="entry name" value="Adenoviral Proteinase, Chain A"/>
    <property type="match status" value="1"/>
</dbReference>
<feature type="region of interest" description="Disordered" evidence="4">
    <location>
        <begin position="118"/>
        <end position="144"/>
    </location>
</feature>
<reference evidence="6 7" key="1">
    <citation type="submission" date="2018-09" db="EMBL/GenBank/DDBJ databases">
        <title>Genomic investigation of the strawberry pathogen Phytophthora fragariae indicates pathogenicity is determined by transcriptional variation in three key races.</title>
        <authorList>
            <person name="Adams T.M."/>
            <person name="Armitage A.D."/>
            <person name="Sobczyk M.K."/>
            <person name="Bates H.J."/>
            <person name="Dunwell J.M."/>
            <person name="Nellist C.F."/>
            <person name="Harrison R.J."/>
        </authorList>
    </citation>
    <scope>NUCLEOTIDE SEQUENCE [LARGE SCALE GENOMIC DNA]</scope>
    <source>
        <strain evidence="6 7">SCRP324</strain>
    </source>
</reference>
<gene>
    <name evidence="6" type="ORF">PR002_g23028</name>
</gene>
<protein>
    <recommendedName>
        <fullName evidence="5">Ubiquitin-like protease family profile domain-containing protein</fullName>
    </recommendedName>
</protein>
<feature type="region of interest" description="Disordered" evidence="4">
    <location>
        <begin position="245"/>
        <end position="269"/>
    </location>
</feature>
<evidence type="ECO:0000313" key="6">
    <source>
        <dbReference type="EMBL" id="KAE8984175.1"/>
    </source>
</evidence>
<comment type="caution">
    <text evidence="6">The sequence shown here is derived from an EMBL/GenBank/DDBJ whole genome shotgun (WGS) entry which is preliminary data.</text>
</comment>
<evidence type="ECO:0000256" key="2">
    <source>
        <dbReference type="ARBA" id="ARBA00022670"/>
    </source>
</evidence>
<dbReference type="PROSITE" id="PS50600">
    <property type="entry name" value="ULP_PROTEASE"/>
    <property type="match status" value="1"/>
</dbReference>
<evidence type="ECO:0000259" key="5">
    <source>
        <dbReference type="PROSITE" id="PS50600"/>
    </source>
</evidence>
<dbReference type="EMBL" id="QXFU01002567">
    <property type="protein sequence ID" value="KAE8984175.1"/>
    <property type="molecule type" value="Genomic_DNA"/>
</dbReference>
<dbReference type="GO" id="GO:0006508">
    <property type="term" value="P:proteolysis"/>
    <property type="evidence" value="ECO:0007669"/>
    <property type="project" value="UniProtKB-KW"/>
</dbReference>